<keyword evidence="1" id="KW-1185">Reference proteome</keyword>
<accession>A0A914PTF5</accession>
<evidence type="ECO:0000313" key="1">
    <source>
        <dbReference type="Proteomes" id="UP000887578"/>
    </source>
</evidence>
<dbReference type="WBParaSite" id="PDA_v2.g18139.t1">
    <property type="protein sequence ID" value="PDA_v2.g18139.t1"/>
    <property type="gene ID" value="PDA_v2.g18139"/>
</dbReference>
<dbReference type="Proteomes" id="UP000887578">
    <property type="component" value="Unplaced"/>
</dbReference>
<evidence type="ECO:0000313" key="2">
    <source>
        <dbReference type="WBParaSite" id="PDA_v2.g18139.t1"/>
    </source>
</evidence>
<dbReference type="AlphaFoldDB" id="A0A914PTF5"/>
<proteinExistence type="predicted"/>
<sequence>MPYTETGETAFEELTVSSDIHLLSSDKFQEVMKEDQEIHFCISFTVVAGEIKKSSNTNGNLKDFQYSLPKLLSTIPFPCRFGPSYLCSETIKIKSGHEFISFFNKTKDDFEVEVVSHF</sequence>
<protein>
    <submittedName>
        <fullName evidence="2">Uncharacterized protein</fullName>
    </submittedName>
</protein>
<organism evidence="1 2">
    <name type="scientific">Panagrolaimus davidi</name>
    <dbReference type="NCBI Taxonomy" id="227884"/>
    <lineage>
        <taxon>Eukaryota</taxon>
        <taxon>Metazoa</taxon>
        <taxon>Ecdysozoa</taxon>
        <taxon>Nematoda</taxon>
        <taxon>Chromadorea</taxon>
        <taxon>Rhabditida</taxon>
        <taxon>Tylenchina</taxon>
        <taxon>Panagrolaimomorpha</taxon>
        <taxon>Panagrolaimoidea</taxon>
        <taxon>Panagrolaimidae</taxon>
        <taxon>Panagrolaimus</taxon>
    </lineage>
</organism>
<name>A0A914PTF5_9BILA</name>
<reference evidence="2" key="1">
    <citation type="submission" date="2022-11" db="UniProtKB">
        <authorList>
            <consortium name="WormBaseParasite"/>
        </authorList>
    </citation>
    <scope>IDENTIFICATION</scope>
</reference>